<accession>F4C9M2</accession>
<gene>
    <name evidence="1" type="ordered locus">Sph21_4385</name>
</gene>
<proteinExistence type="predicted"/>
<sequence>MFAASIAAIHHRDQLGCKREYDLMPNSPSSVVYQYKFM</sequence>
<dbReference type="KEGG" id="shg:Sph21_4385"/>
<reference evidence="1" key="1">
    <citation type="submission" date="2011-03" db="EMBL/GenBank/DDBJ databases">
        <title>Complete sequence of Sphingobacterium sp. 21.</title>
        <authorList>
            <consortium name="US DOE Joint Genome Institute"/>
            <person name="Lucas S."/>
            <person name="Copeland A."/>
            <person name="Lapidus A."/>
            <person name="Cheng J.-F."/>
            <person name="Goodwin L."/>
            <person name="Pitluck S."/>
            <person name="Davenport K."/>
            <person name="Detter J.C."/>
            <person name="Han C."/>
            <person name="Tapia R."/>
            <person name="Land M."/>
            <person name="Hauser L."/>
            <person name="Kyrpides N."/>
            <person name="Ivanova N."/>
            <person name="Ovchinnikova G."/>
            <person name="Pagani I."/>
            <person name="Siebers A.K."/>
            <person name="Allgaier M."/>
            <person name="Thelen M.P."/>
            <person name="Hugenholtz P."/>
            <person name="Woyke T."/>
        </authorList>
    </citation>
    <scope>NUCLEOTIDE SEQUENCE</scope>
    <source>
        <strain evidence="1">21</strain>
    </source>
</reference>
<protein>
    <submittedName>
        <fullName evidence="1">Uncharacterized protein</fullName>
    </submittedName>
</protein>
<dbReference type="AlphaFoldDB" id="F4C9M2"/>
<evidence type="ECO:0000313" key="1">
    <source>
        <dbReference type="EMBL" id="ADZ80906.1"/>
    </source>
</evidence>
<dbReference type="STRING" id="743722.Sph21_4385"/>
<dbReference type="EMBL" id="CP002584">
    <property type="protein sequence ID" value="ADZ80906.1"/>
    <property type="molecule type" value="Genomic_DNA"/>
</dbReference>
<organism evidence="1">
    <name type="scientific">Sphingobacterium sp. (strain 21)</name>
    <dbReference type="NCBI Taxonomy" id="743722"/>
    <lineage>
        <taxon>Bacteria</taxon>
        <taxon>Pseudomonadati</taxon>
        <taxon>Bacteroidota</taxon>
        <taxon>Sphingobacteriia</taxon>
        <taxon>Sphingobacteriales</taxon>
        <taxon>Sphingobacteriaceae</taxon>
        <taxon>Sphingobacterium</taxon>
    </lineage>
</organism>
<name>F4C9M2_SPHS2</name>
<dbReference type="HOGENOM" id="CLU_3333153_0_0_10"/>